<sequence length="244" mass="29198">MTKQNNNKQKQDNKIQQITKQVDVSQINDESKQFEKKIYQSSIKEQSTNSINSNYKLGQFNNFTKQIRKQQQQQQSSDTEPRQIINFQSKFNQKNIFLSNSPIQKQNKNNKLKKNEQKQEQLEEEKYKVEEFNASIIKNNVKINVIVKIVFNYLSYPVCSICIDEGLKKQIAFNNKQSKIKENVYLQHFTKMSLKFEKILKTENISLKQSYSLLYLNHLRNIQDFIQLKKYNKIKINYNLFQLY</sequence>
<accession>W7XL13</accession>
<keyword evidence="1" id="KW-0175">Coiled coil</keyword>
<feature type="coiled-coil region" evidence="1">
    <location>
        <begin position="103"/>
        <end position="135"/>
    </location>
</feature>
<protein>
    <submittedName>
        <fullName evidence="2">Uncharacterized protein</fullName>
    </submittedName>
</protein>
<evidence type="ECO:0000313" key="2">
    <source>
        <dbReference type="EMBL" id="EWS75489.1"/>
    </source>
</evidence>
<dbReference type="EMBL" id="GG662770">
    <property type="protein sequence ID" value="EWS75489.1"/>
    <property type="molecule type" value="Genomic_DNA"/>
</dbReference>
<dbReference type="KEGG" id="tet:TTHERM_000393099"/>
<gene>
    <name evidence="2" type="ORF">TTHERM_000393099</name>
</gene>
<reference evidence="3" key="1">
    <citation type="journal article" date="2006" name="PLoS Biol.">
        <title>Macronuclear genome sequence of the ciliate Tetrahymena thermophila, a model eukaryote.</title>
        <authorList>
            <person name="Eisen J.A."/>
            <person name="Coyne R.S."/>
            <person name="Wu M."/>
            <person name="Wu D."/>
            <person name="Thiagarajan M."/>
            <person name="Wortman J.R."/>
            <person name="Badger J.H."/>
            <person name="Ren Q."/>
            <person name="Amedeo P."/>
            <person name="Jones K.M."/>
            <person name="Tallon L.J."/>
            <person name="Delcher A.L."/>
            <person name="Salzberg S.L."/>
            <person name="Silva J.C."/>
            <person name="Haas B.J."/>
            <person name="Majoros W.H."/>
            <person name="Farzad M."/>
            <person name="Carlton J.M."/>
            <person name="Smith R.K. Jr."/>
            <person name="Garg J."/>
            <person name="Pearlman R.E."/>
            <person name="Karrer K.M."/>
            <person name="Sun L."/>
            <person name="Manning G."/>
            <person name="Elde N.C."/>
            <person name="Turkewitz A.P."/>
            <person name="Asai D.J."/>
            <person name="Wilkes D.E."/>
            <person name="Wang Y."/>
            <person name="Cai H."/>
            <person name="Collins K."/>
            <person name="Stewart B.A."/>
            <person name="Lee S.R."/>
            <person name="Wilamowska K."/>
            <person name="Weinberg Z."/>
            <person name="Ruzzo W.L."/>
            <person name="Wloga D."/>
            <person name="Gaertig J."/>
            <person name="Frankel J."/>
            <person name="Tsao C.-C."/>
            <person name="Gorovsky M.A."/>
            <person name="Keeling P.J."/>
            <person name="Waller R.F."/>
            <person name="Patron N.J."/>
            <person name="Cherry J.M."/>
            <person name="Stover N.A."/>
            <person name="Krieger C.J."/>
            <person name="del Toro C."/>
            <person name="Ryder H.F."/>
            <person name="Williamson S.C."/>
            <person name="Barbeau R.A."/>
            <person name="Hamilton E.P."/>
            <person name="Orias E."/>
        </authorList>
    </citation>
    <scope>NUCLEOTIDE SEQUENCE [LARGE SCALE GENOMIC DNA]</scope>
    <source>
        <strain evidence="3">SB210</strain>
    </source>
</reference>
<dbReference type="RefSeq" id="XP_012651958.1">
    <property type="nucleotide sequence ID" value="XM_012796504.1"/>
</dbReference>
<evidence type="ECO:0000256" key="1">
    <source>
        <dbReference type="SAM" id="Coils"/>
    </source>
</evidence>
<dbReference type="GeneID" id="24438725"/>
<dbReference type="InParanoid" id="W7XL13"/>
<dbReference type="AlphaFoldDB" id="W7XL13"/>
<organism evidence="2 3">
    <name type="scientific">Tetrahymena thermophila (strain SB210)</name>
    <dbReference type="NCBI Taxonomy" id="312017"/>
    <lineage>
        <taxon>Eukaryota</taxon>
        <taxon>Sar</taxon>
        <taxon>Alveolata</taxon>
        <taxon>Ciliophora</taxon>
        <taxon>Intramacronucleata</taxon>
        <taxon>Oligohymenophorea</taxon>
        <taxon>Hymenostomatida</taxon>
        <taxon>Tetrahymenina</taxon>
        <taxon>Tetrahymenidae</taxon>
        <taxon>Tetrahymena</taxon>
    </lineage>
</organism>
<proteinExistence type="predicted"/>
<name>W7XL13_TETTS</name>
<evidence type="ECO:0000313" key="3">
    <source>
        <dbReference type="Proteomes" id="UP000009168"/>
    </source>
</evidence>
<dbReference type="Proteomes" id="UP000009168">
    <property type="component" value="Unassembled WGS sequence"/>
</dbReference>
<keyword evidence="3" id="KW-1185">Reference proteome</keyword>